<organism evidence="1 2">
    <name type="scientific">Botrimarina mediterranea</name>
    <dbReference type="NCBI Taxonomy" id="2528022"/>
    <lineage>
        <taxon>Bacteria</taxon>
        <taxon>Pseudomonadati</taxon>
        <taxon>Planctomycetota</taxon>
        <taxon>Planctomycetia</taxon>
        <taxon>Pirellulales</taxon>
        <taxon>Lacipirellulaceae</taxon>
        <taxon>Botrimarina</taxon>
    </lineage>
</organism>
<accession>A0A518K9C3</accession>
<proteinExistence type="predicted"/>
<keyword evidence="2" id="KW-1185">Reference proteome</keyword>
<dbReference type="Proteomes" id="UP000316426">
    <property type="component" value="Chromosome"/>
</dbReference>
<dbReference type="KEGG" id="bmei:Spa11_25970"/>
<dbReference type="Gene3D" id="2.115.10.20">
    <property type="entry name" value="Glycosyl hydrolase domain, family 43"/>
    <property type="match status" value="1"/>
</dbReference>
<reference evidence="1 2" key="1">
    <citation type="submission" date="2019-02" db="EMBL/GenBank/DDBJ databases">
        <title>Deep-cultivation of Planctomycetes and their phenomic and genomic characterization uncovers novel biology.</title>
        <authorList>
            <person name="Wiegand S."/>
            <person name="Jogler M."/>
            <person name="Boedeker C."/>
            <person name="Pinto D."/>
            <person name="Vollmers J."/>
            <person name="Rivas-Marin E."/>
            <person name="Kohn T."/>
            <person name="Peeters S.H."/>
            <person name="Heuer A."/>
            <person name="Rast P."/>
            <person name="Oberbeckmann S."/>
            <person name="Bunk B."/>
            <person name="Jeske O."/>
            <person name="Meyerdierks A."/>
            <person name="Storesund J.E."/>
            <person name="Kallscheuer N."/>
            <person name="Luecker S."/>
            <person name="Lage O.M."/>
            <person name="Pohl T."/>
            <person name="Merkel B.J."/>
            <person name="Hornburger P."/>
            <person name="Mueller R.-W."/>
            <person name="Bruemmer F."/>
            <person name="Labrenz M."/>
            <person name="Spormann A.M."/>
            <person name="Op den Camp H."/>
            <person name="Overmann J."/>
            <person name="Amann R."/>
            <person name="Jetten M.S.M."/>
            <person name="Mascher T."/>
            <person name="Medema M.H."/>
            <person name="Devos D.P."/>
            <person name="Kaster A.-K."/>
            <person name="Ovreas L."/>
            <person name="Rohde M."/>
            <person name="Galperin M.Y."/>
            <person name="Jogler C."/>
        </authorList>
    </citation>
    <scope>NUCLEOTIDE SEQUENCE [LARGE SCALE GENOMIC DNA]</scope>
    <source>
        <strain evidence="1 2">Spa11</strain>
    </source>
</reference>
<protein>
    <recommendedName>
        <fullName evidence="3">DUF4185 domain-containing protein</fullName>
    </recommendedName>
</protein>
<dbReference type="EMBL" id="CP036349">
    <property type="protein sequence ID" value="QDV74394.1"/>
    <property type="molecule type" value="Genomic_DNA"/>
</dbReference>
<name>A0A518K9C3_9BACT</name>
<dbReference type="AlphaFoldDB" id="A0A518K9C3"/>
<evidence type="ECO:0000313" key="1">
    <source>
        <dbReference type="EMBL" id="QDV74394.1"/>
    </source>
</evidence>
<evidence type="ECO:0008006" key="3">
    <source>
        <dbReference type="Google" id="ProtNLM"/>
    </source>
</evidence>
<evidence type="ECO:0000313" key="2">
    <source>
        <dbReference type="Proteomes" id="UP000316426"/>
    </source>
</evidence>
<gene>
    <name evidence="1" type="ORF">Spa11_25970</name>
</gene>
<sequence>MSPSALPNLDGSLHHHAPPLTRCSILLLGLAASAACAAAPFRIDIVDDQNGWPVPAVELKTTHHARFVSDNAGVIACDLPELMGVETWFHIEGHGYGVKADGFGYRGVRLTPTPGGRATVRVHRELPGKRLGRLTGAGLFAESQRFGRESRWREQGVLGCDTVYVAKYGDRLFWLWGDTTLAKYPLGIFDTLGATTRGNPLRSFEPPLQLRYDYIRDGNGPIRGIAPIEGDGPTWLSGLITLKDKQGADRLVAAYAKIRGMLTAYDVGLCEWNAGKQVFERTRVVWKKETESDKPPLFPDGHVVRWTDGDGEEWLLYGDPFPRLKCRASYEAWSDPAAWEKLEPQKVVKSRDGAAEVTTHGGSIAWNAYRQKWVAIFTQFGGDSPLGEIWYAESDAPTGPWGSAVKVVTHKNYTFYNPLVHPELTPDGSPILLFEGTYTATFADKPEPTPRHDYNQVLYRIDLDDPAFK</sequence>
<dbReference type="InterPro" id="IPR023296">
    <property type="entry name" value="Glyco_hydro_beta-prop_sf"/>
</dbReference>